<feature type="region of interest" description="Disordered" evidence="2">
    <location>
        <begin position="371"/>
        <end position="405"/>
    </location>
</feature>
<evidence type="ECO:0000313" key="4">
    <source>
        <dbReference type="Proteomes" id="UP000079169"/>
    </source>
</evidence>
<keyword evidence="1" id="KW-0479">Metal-binding</keyword>
<dbReference type="Proteomes" id="UP000079169">
    <property type="component" value="Unplaced"/>
</dbReference>
<evidence type="ECO:0000256" key="1">
    <source>
        <dbReference type="PROSITE-ProRule" id="PRU00047"/>
    </source>
</evidence>
<dbReference type="AlphaFoldDB" id="A0A3Q0JI02"/>
<dbReference type="PaxDb" id="121845-A0A3Q0JI02"/>
<sequence>MVFAGKNNDIVKFYLTSEAEVIKLYENHPQVVIDSKPLIVKKLVDIGHKIFLCNVEPGVPDSMLINELSKYTKVVSQIKFVNLGSRNERFGHLIGFRRTVFVESIDDLPSSFGLYYDNTNYKIFVVIDKVKCFNCNAEGHLIKSCPVKNVSVQERLDPSTFESRGSYTRNDAIISAFLPSFESKTPTTAVSPLPNVSVSSKEAQIVPVSNSNVQCQNQLPDGGNIQSQEAPSQVPTATGSTEVIIENMPAPSPMETNQDICKKRAHTQSPPPTNGDKKPCVSSTKSDVLQCLVPVIEKCEPSIDASVFVDLVRDLKSSKRKLEIITDDYGMDLNVVISVLTNIITDESSSLDTKVINRLKNLRKALLTHTNSESKVVPPTSSITQSVPVNTDSMFSDSESDLSQI</sequence>
<gene>
    <name evidence="5" type="primary">LOC113471412</name>
</gene>
<dbReference type="Pfam" id="PF00098">
    <property type="entry name" value="zf-CCHC"/>
    <property type="match status" value="1"/>
</dbReference>
<dbReference type="GO" id="GO:0008270">
    <property type="term" value="F:zinc ion binding"/>
    <property type="evidence" value="ECO:0007669"/>
    <property type="project" value="UniProtKB-KW"/>
</dbReference>
<evidence type="ECO:0000313" key="5">
    <source>
        <dbReference type="RefSeq" id="XP_026686345.1"/>
    </source>
</evidence>
<keyword evidence="1" id="KW-0862">Zinc</keyword>
<protein>
    <submittedName>
        <fullName evidence="5">Uncharacterized protein LOC113471412</fullName>
    </submittedName>
</protein>
<dbReference type="KEGG" id="dci:113471412"/>
<dbReference type="RefSeq" id="XP_026686345.1">
    <property type="nucleotide sequence ID" value="XM_026830544.1"/>
</dbReference>
<name>A0A3Q0JI02_DIACI</name>
<evidence type="ECO:0000259" key="3">
    <source>
        <dbReference type="PROSITE" id="PS50158"/>
    </source>
</evidence>
<organism evidence="4 5">
    <name type="scientific">Diaphorina citri</name>
    <name type="common">Asian citrus psyllid</name>
    <dbReference type="NCBI Taxonomy" id="121845"/>
    <lineage>
        <taxon>Eukaryota</taxon>
        <taxon>Metazoa</taxon>
        <taxon>Ecdysozoa</taxon>
        <taxon>Arthropoda</taxon>
        <taxon>Hexapoda</taxon>
        <taxon>Insecta</taxon>
        <taxon>Pterygota</taxon>
        <taxon>Neoptera</taxon>
        <taxon>Paraneoptera</taxon>
        <taxon>Hemiptera</taxon>
        <taxon>Sternorrhyncha</taxon>
        <taxon>Psylloidea</taxon>
        <taxon>Psyllidae</taxon>
        <taxon>Diaphorininae</taxon>
        <taxon>Diaphorina</taxon>
    </lineage>
</organism>
<dbReference type="InterPro" id="IPR001878">
    <property type="entry name" value="Znf_CCHC"/>
</dbReference>
<keyword evidence="1" id="KW-0863">Zinc-finger</keyword>
<dbReference type="GeneID" id="113471412"/>
<evidence type="ECO:0000256" key="2">
    <source>
        <dbReference type="SAM" id="MobiDB-lite"/>
    </source>
</evidence>
<dbReference type="InterPro" id="IPR036875">
    <property type="entry name" value="Znf_CCHC_sf"/>
</dbReference>
<proteinExistence type="predicted"/>
<reference evidence="5" key="1">
    <citation type="submission" date="2025-08" db="UniProtKB">
        <authorList>
            <consortium name="RefSeq"/>
        </authorList>
    </citation>
    <scope>IDENTIFICATION</scope>
</reference>
<dbReference type="STRING" id="121845.A0A3Q0JI02"/>
<dbReference type="PROSITE" id="PS50158">
    <property type="entry name" value="ZF_CCHC"/>
    <property type="match status" value="1"/>
</dbReference>
<dbReference type="GO" id="GO:0003676">
    <property type="term" value="F:nucleic acid binding"/>
    <property type="evidence" value="ECO:0007669"/>
    <property type="project" value="InterPro"/>
</dbReference>
<feature type="domain" description="CCHC-type" evidence="3">
    <location>
        <begin position="131"/>
        <end position="146"/>
    </location>
</feature>
<dbReference type="SMART" id="SM00343">
    <property type="entry name" value="ZnF_C2HC"/>
    <property type="match status" value="1"/>
</dbReference>
<dbReference type="SUPFAM" id="SSF57756">
    <property type="entry name" value="Retrovirus zinc finger-like domains"/>
    <property type="match status" value="1"/>
</dbReference>
<keyword evidence="4" id="KW-1185">Reference proteome</keyword>
<dbReference type="Gene3D" id="4.10.60.10">
    <property type="entry name" value="Zinc finger, CCHC-type"/>
    <property type="match status" value="1"/>
</dbReference>
<accession>A0A3Q0JI02</accession>